<name>A0A7D6VRB2_9CLOT</name>
<evidence type="ECO:0000259" key="1">
    <source>
        <dbReference type="Pfam" id="PF07872"/>
    </source>
</evidence>
<dbReference type="Proteomes" id="UP000512286">
    <property type="component" value="Chromosome"/>
</dbReference>
<proteinExistence type="predicted"/>
<dbReference type="KEGG" id="cint:HZF06_18715"/>
<reference evidence="2 3" key="1">
    <citation type="submission" date="2020-07" db="EMBL/GenBank/DDBJ databases">
        <title>Electron transfer.</title>
        <authorList>
            <person name="Huang L."/>
            <person name="Liu X."/>
            <person name="Zhou S."/>
        </authorList>
    </citation>
    <scope>NUCLEOTIDE SEQUENCE [LARGE SCALE GENOMIC DNA]</scope>
    <source>
        <strain evidence="2 3">Lx1</strain>
    </source>
</reference>
<accession>A0A7D6VRB2</accession>
<organism evidence="2 3">
    <name type="scientific">Clostridium intestinale</name>
    <dbReference type="NCBI Taxonomy" id="36845"/>
    <lineage>
        <taxon>Bacteria</taxon>
        <taxon>Bacillati</taxon>
        <taxon>Bacillota</taxon>
        <taxon>Clostridia</taxon>
        <taxon>Eubacteriales</taxon>
        <taxon>Clostridiaceae</taxon>
        <taxon>Clostridium</taxon>
    </lineage>
</organism>
<dbReference type="AlphaFoldDB" id="A0A7D6VRB2"/>
<dbReference type="EMBL" id="CP059378">
    <property type="protein sequence ID" value="QLY79097.1"/>
    <property type="molecule type" value="Genomic_DNA"/>
</dbReference>
<feature type="domain" description="DUF1659" evidence="1">
    <location>
        <begin position="2"/>
        <end position="71"/>
    </location>
</feature>
<dbReference type="InterPro" id="IPR012454">
    <property type="entry name" value="DUF1659"/>
</dbReference>
<gene>
    <name evidence="2" type="ORF">HZF06_18715</name>
</gene>
<evidence type="ECO:0000313" key="3">
    <source>
        <dbReference type="Proteomes" id="UP000512286"/>
    </source>
</evidence>
<evidence type="ECO:0000313" key="2">
    <source>
        <dbReference type="EMBL" id="QLY79097.1"/>
    </source>
</evidence>
<protein>
    <submittedName>
        <fullName evidence="2">DUF1659 domain-containing protein</fullName>
    </submittedName>
</protein>
<dbReference type="Pfam" id="PF07872">
    <property type="entry name" value="DUF1659"/>
    <property type="match status" value="1"/>
</dbReference>
<sequence>MTESILTRLSLEIEYKAGLDKEGKDVFRKFSISNIKEEASDGSIGKLGNAIGSLLDTQIYRVSKATKHEIITF</sequence>
<dbReference type="RefSeq" id="WP_181601320.1">
    <property type="nucleotide sequence ID" value="NZ_CP059378.1"/>
</dbReference>